<sequence>MVERECLQCGEVFEVYPSLIKKGRGKFCSISCGTTFRNINNNPTKCPEVRKKISENHADVSGKNNPMYGMKGKLAPNFKGVETYRDKAFKVYGEVCNRCEGTTNLEVHHKDRNRKNNDINNLEVLCKICHVNEHLDELRLQAELRRCKISGRFLKEAEIVG</sequence>
<evidence type="ECO:0000313" key="2">
    <source>
        <dbReference type="EMBL" id="MBS4195317.1"/>
    </source>
</evidence>
<gene>
    <name evidence="2" type="ORF">KHA97_09635</name>
</gene>
<feature type="domain" description="HNH nuclease" evidence="1">
    <location>
        <begin position="84"/>
        <end position="131"/>
    </location>
</feature>
<dbReference type="InterPro" id="IPR003615">
    <property type="entry name" value="HNH_nuc"/>
</dbReference>
<dbReference type="SMART" id="SM00507">
    <property type="entry name" value="HNHc"/>
    <property type="match status" value="1"/>
</dbReference>
<evidence type="ECO:0000259" key="1">
    <source>
        <dbReference type="SMART" id="SM00507"/>
    </source>
</evidence>
<accession>A0A942YG98</accession>
<dbReference type="CDD" id="cd00085">
    <property type="entry name" value="HNHc"/>
    <property type="match status" value="1"/>
</dbReference>
<comment type="caution">
    <text evidence="2">The sequence shown here is derived from an EMBL/GenBank/DDBJ whole genome shotgun (WGS) entry which is preliminary data.</text>
</comment>
<dbReference type="RefSeq" id="WP_213124545.1">
    <property type="nucleotide sequence ID" value="NZ_JAGYPG010000002.1"/>
</dbReference>
<keyword evidence="3" id="KW-1185">Reference proteome</keyword>
<dbReference type="Proteomes" id="UP000681414">
    <property type="component" value="Unassembled WGS sequence"/>
</dbReference>
<dbReference type="AlphaFoldDB" id="A0A942YG98"/>
<proteinExistence type="predicted"/>
<dbReference type="Pfam" id="PF13392">
    <property type="entry name" value="HNH_3"/>
    <property type="match status" value="1"/>
</dbReference>
<reference evidence="2 3" key="1">
    <citation type="submission" date="2021-05" db="EMBL/GenBank/DDBJ databases">
        <title>Novel Bacillus species.</title>
        <authorList>
            <person name="Liu G."/>
        </authorList>
    </citation>
    <scope>NUCLEOTIDE SEQUENCE [LARGE SCALE GENOMIC DNA]</scope>
    <source>
        <strain evidence="3">FJAT-49780</strain>
    </source>
</reference>
<evidence type="ECO:0000313" key="3">
    <source>
        <dbReference type="Proteomes" id="UP000681414"/>
    </source>
</evidence>
<organism evidence="2 3">
    <name type="scientific">Lederbergia citri</name>
    <dbReference type="NCBI Taxonomy" id="2833580"/>
    <lineage>
        <taxon>Bacteria</taxon>
        <taxon>Bacillati</taxon>
        <taxon>Bacillota</taxon>
        <taxon>Bacilli</taxon>
        <taxon>Bacillales</taxon>
        <taxon>Bacillaceae</taxon>
        <taxon>Lederbergia</taxon>
    </lineage>
</organism>
<name>A0A942YG98_9BACI</name>
<dbReference type="EMBL" id="JAGYPG010000002">
    <property type="protein sequence ID" value="MBS4195317.1"/>
    <property type="molecule type" value="Genomic_DNA"/>
</dbReference>
<protein>
    <recommendedName>
        <fullName evidence="1">HNH nuclease domain-containing protein</fullName>
    </recommendedName>
</protein>